<keyword evidence="6" id="KW-0975">Bacterial flagellum</keyword>
<dbReference type="PANTHER" id="PTHR30033:SF1">
    <property type="entry name" value="FLAGELLAR HOOK-ASSOCIATED PROTEIN 1"/>
    <property type="match status" value="1"/>
</dbReference>
<dbReference type="GO" id="GO:0009424">
    <property type="term" value="C:bacterial-type flagellum hook"/>
    <property type="evidence" value="ECO:0007669"/>
    <property type="project" value="InterPro"/>
</dbReference>
<dbReference type="GO" id="GO:0044780">
    <property type="term" value="P:bacterial-type flagellum assembly"/>
    <property type="evidence" value="ECO:0007669"/>
    <property type="project" value="InterPro"/>
</dbReference>
<dbReference type="EMBL" id="PIPQ01000002">
    <property type="protein sequence ID" value="RUO43020.1"/>
    <property type="molecule type" value="Genomic_DNA"/>
</dbReference>
<dbReference type="AlphaFoldDB" id="A0A432X864"/>
<proteinExistence type="inferred from homology"/>
<gene>
    <name evidence="10" type="primary">flgK</name>
    <name evidence="10" type="ORF">CWE15_06355</name>
</gene>
<evidence type="ECO:0000256" key="1">
    <source>
        <dbReference type="ARBA" id="ARBA00004365"/>
    </source>
</evidence>
<dbReference type="GO" id="GO:0005576">
    <property type="term" value="C:extracellular region"/>
    <property type="evidence" value="ECO:0007669"/>
    <property type="project" value="UniProtKB-SubCell"/>
</dbReference>
<reference evidence="10 11" key="1">
    <citation type="journal article" date="2011" name="Front. Microbiol.">
        <title>Genomic signatures of strain selection and enhancement in Bacillus atrophaeus var. globigii, a historical biowarfare simulant.</title>
        <authorList>
            <person name="Gibbons H.S."/>
            <person name="Broomall S.M."/>
            <person name="McNew L.A."/>
            <person name="Daligault H."/>
            <person name="Chapman C."/>
            <person name="Bruce D."/>
            <person name="Karavis M."/>
            <person name="Krepps M."/>
            <person name="McGregor P.A."/>
            <person name="Hong C."/>
            <person name="Park K.H."/>
            <person name="Akmal A."/>
            <person name="Feldman A."/>
            <person name="Lin J.S."/>
            <person name="Chang W.E."/>
            <person name="Higgs B.W."/>
            <person name="Demirev P."/>
            <person name="Lindquist J."/>
            <person name="Liem A."/>
            <person name="Fochler E."/>
            <person name="Read T.D."/>
            <person name="Tapia R."/>
            <person name="Johnson S."/>
            <person name="Bishop-Lilly K.A."/>
            <person name="Detter C."/>
            <person name="Han C."/>
            <person name="Sozhamannan S."/>
            <person name="Rosenzweig C.N."/>
            <person name="Skowronski E.W."/>
        </authorList>
    </citation>
    <scope>NUCLEOTIDE SEQUENCE [LARGE SCALE GENOMIC DNA]</scope>
    <source>
        <strain evidence="10 11">AIT1</strain>
    </source>
</reference>
<dbReference type="GO" id="GO:0005198">
    <property type="term" value="F:structural molecule activity"/>
    <property type="evidence" value="ECO:0007669"/>
    <property type="project" value="InterPro"/>
</dbReference>
<keyword evidence="10" id="KW-0966">Cell projection</keyword>
<dbReference type="OrthoDB" id="9802553at2"/>
<feature type="domain" description="Flagellar basal body rod protein N-terminal" evidence="7">
    <location>
        <begin position="6"/>
        <end position="35"/>
    </location>
</feature>
<evidence type="ECO:0000256" key="4">
    <source>
        <dbReference type="ARBA" id="ARBA00016244"/>
    </source>
</evidence>
<evidence type="ECO:0000259" key="8">
    <source>
        <dbReference type="Pfam" id="PF06429"/>
    </source>
</evidence>
<sequence length="669" mass="72599">MTFDLLRVGSQAAQGHQRSLQVTGNNITNINTPGYVRQRSSYTEAPYGAGISRVEVERLLDKFTQRQYWTDTSRHGYTTAFLNESSKIDSMFGSGDSSINSAITKFFGMMQDLNDDPASITQRELVLGQANATIAQMKDSANFLSNQERLLNEQLHLTVDTANSIVQSISDINSQLDLMPQSDASGERHTLLNQRDEKIRELSEYMTISTIEDANGRVRVNLSSGQALVLEDGTYNLMRMQGDPDPDRPQLVAITQSAGQSISQGIDELKVGGRLGGLLAYRSEVLEPTQMRMGQLALAFADGVNKQQQQGLDLDDELGQPIFSFSGSMVNGLPASSNQGTNQRIEARLVPGEMNRMVANNFEVEVLSANTYRIMPLDASGQVIGNANDYPVYDISPPNGGGEDYGLTLSFASGTFVAGDRFILKPTKNAADNIQVAMQRPEDLALASPVRVGNNGNNQGQGDLQLQGVSGLGNYFNGNALSNNAPVQVTYQGFSAGQHNLEITLNDGTVLNHSTSDMNNVFSQIPALDPADYDVSLTGKPAAGDVFSVEYNAGAINDNKNGLAIAELQRQQMLRRNTDAPSDANTLTFTEGYGRMVSDVGNKVSQARTAEQVSDAMLKQSEEFYNSVSGVSLDEEAANLIQYEQAYNAAARLISTAQQVFDTLFNATR</sequence>
<accession>A0A432X864</accession>
<organism evidence="10 11">
    <name type="scientific">Aliidiomarina taiwanensis</name>
    <dbReference type="NCBI Taxonomy" id="946228"/>
    <lineage>
        <taxon>Bacteria</taxon>
        <taxon>Pseudomonadati</taxon>
        <taxon>Pseudomonadota</taxon>
        <taxon>Gammaproteobacteria</taxon>
        <taxon>Alteromonadales</taxon>
        <taxon>Idiomarinaceae</taxon>
        <taxon>Aliidiomarina</taxon>
    </lineage>
</organism>
<evidence type="ECO:0000256" key="2">
    <source>
        <dbReference type="ARBA" id="ARBA00004613"/>
    </source>
</evidence>
<evidence type="ECO:0000259" key="9">
    <source>
        <dbReference type="Pfam" id="PF22638"/>
    </source>
</evidence>
<feature type="domain" description="Flagellar hook-associated protein FlgK helical" evidence="9">
    <location>
        <begin position="86"/>
        <end position="323"/>
    </location>
</feature>
<dbReference type="InterPro" id="IPR010930">
    <property type="entry name" value="Flg_bb/hook_C_dom"/>
</dbReference>
<dbReference type="InterPro" id="IPR053927">
    <property type="entry name" value="FlgK_helical"/>
</dbReference>
<keyword evidence="10" id="KW-0282">Flagellum</keyword>
<evidence type="ECO:0000256" key="3">
    <source>
        <dbReference type="ARBA" id="ARBA00009677"/>
    </source>
</evidence>
<feature type="domain" description="Flagellar basal-body/hook protein C-terminal" evidence="8">
    <location>
        <begin position="627"/>
        <end position="665"/>
    </location>
</feature>
<comment type="subcellular location">
    <subcellularLocation>
        <location evidence="1">Bacterial flagellum</location>
    </subcellularLocation>
    <subcellularLocation>
        <location evidence="2">Secreted</location>
    </subcellularLocation>
</comment>
<evidence type="ECO:0000256" key="5">
    <source>
        <dbReference type="ARBA" id="ARBA00022525"/>
    </source>
</evidence>
<dbReference type="RefSeq" id="WP_126757236.1">
    <property type="nucleotide sequence ID" value="NZ_PIPQ01000002.1"/>
</dbReference>
<dbReference type="Pfam" id="PF00460">
    <property type="entry name" value="Flg_bb_rod"/>
    <property type="match status" value="1"/>
</dbReference>
<dbReference type="Pfam" id="PF06429">
    <property type="entry name" value="Flg_bbr_C"/>
    <property type="match status" value="1"/>
</dbReference>
<comment type="caution">
    <text evidence="10">The sequence shown here is derived from an EMBL/GenBank/DDBJ whole genome shotgun (WGS) entry which is preliminary data.</text>
</comment>
<evidence type="ECO:0000313" key="10">
    <source>
        <dbReference type="EMBL" id="RUO43020.1"/>
    </source>
</evidence>
<keyword evidence="10" id="KW-0969">Cilium</keyword>
<dbReference type="Proteomes" id="UP000286976">
    <property type="component" value="Unassembled WGS sequence"/>
</dbReference>
<dbReference type="NCBIfam" id="TIGR02492">
    <property type="entry name" value="flgK_ends"/>
    <property type="match status" value="1"/>
</dbReference>
<name>A0A432X864_9GAMM</name>
<evidence type="ECO:0000256" key="6">
    <source>
        <dbReference type="ARBA" id="ARBA00023143"/>
    </source>
</evidence>
<evidence type="ECO:0000313" key="11">
    <source>
        <dbReference type="Proteomes" id="UP000286976"/>
    </source>
</evidence>
<dbReference type="Pfam" id="PF22638">
    <property type="entry name" value="FlgK_D1"/>
    <property type="match status" value="1"/>
</dbReference>
<dbReference type="InterPro" id="IPR001444">
    <property type="entry name" value="Flag_bb_rod_N"/>
</dbReference>
<comment type="similarity">
    <text evidence="3">Belongs to the flagella basal body rod proteins family.</text>
</comment>
<dbReference type="PRINTS" id="PR01005">
    <property type="entry name" value="FLGHOOKAP1"/>
</dbReference>
<dbReference type="InterPro" id="IPR002371">
    <property type="entry name" value="FlgK"/>
</dbReference>
<evidence type="ECO:0000259" key="7">
    <source>
        <dbReference type="Pfam" id="PF00460"/>
    </source>
</evidence>
<keyword evidence="5" id="KW-0964">Secreted</keyword>
<dbReference type="SUPFAM" id="SSF64518">
    <property type="entry name" value="Phase 1 flagellin"/>
    <property type="match status" value="1"/>
</dbReference>
<keyword evidence="11" id="KW-1185">Reference proteome</keyword>
<dbReference type="PANTHER" id="PTHR30033">
    <property type="entry name" value="FLAGELLAR HOOK-ASSOCIATED PROTEIN 1"/>
    <property type="match status" value="1"/>
</dbReference>
<protein>
    <recommendedName>
        <fullName evidence="4">Flagellar hook-associated protein 1</fullName>
    </recommendedName>
</protein>